<dbReference type="Proteomes" id="UP000005387">
    <property type="component" value="Unassembled WGS sequence"/>
</dbReference>
<proteinExistence type="predicted"/>
<accession>E0IB83</accession>
<gene>
    <name evidence="1" type="ORF">PaecuDRAFT_2810</name>
</gene>
<keyword evidence="2" id="KW-1185">Reference proteome</keyword>
<dbReference type="AlphaFoldDB" id="E0IB83"/>
<evidence type="ECO:0008006" key="3">
    <source>
        <dbReference type="Google" id="ProtNLM"/>
    </source>
</evidence>
<sequence length="230" mass="24934">MIGVETVEAGLRDLSLQGTGKSGGGRFRRVTMEGISTINGNLVCEQFKLDGVGRVNGGIQANFFEVHGVFRSQSGIKAHKVEAEGKLSVHGMFRSETFAINGLLKLTGDCVGERFAMYGGFSMEGMLNADTVELDMQTRCAAKEIGGSIIRVRAAHGGWKRLIGWVVPALRTELVAETIEGDELTLEHVRAQVVRGRDVAIGAGCRIDRVEYTNTLTVHETAIVKERKQA</sequence>
<name>E0IB83_9BACL</name>
<reference evidence="1 2" key="1">
    <citation type="submission" date="2010-07" db="EMBL/GenBank/DDBJ databases">
        <title>The draft genome of Paenibacillus curdlanolyticus YK9.</title>
        <authorList>
            <consortium name="US DOE Joint Genome Institute (JGI-PGF)"/>
            <person name="Lucas S."/>
            <person name="Copeland A."/>
            <person name="Lapidus A."/>
            <person name="Cheng J.-F."/>
            <person name="Bruce D."/>
            <person name="Goodwin L."/>
            <person name="Pitluck S."/>
            <person name="Land M.L."/>
            <person name="Hauser L."/>
            <person name="Chang Y.-J."/>
            <person name="Jeffries C."/>
            <person name="Anderson I.J."/>
            <person name="Johnson E."/>
            <person name="Loganathan U."/>
            <person name="Mulhopadhyay B."/>
            <person name="Kyrpides N."/>
            <person name="Woyke T.J."/>
        </authorList>
    </citation>
    <scope>NUCLEOTIDE SEQUENCE [LARGE SCALE GENOMIC DNA]</scope>
    <source>
        <strain evidence="1 2">YK9</strain>
    </source>
</reference>
<dbReference type="STRING" id="717606.PaecuDRAFT_2810"/>
<protein>
    <recommendedName>
        <fullName evidence="3">Cytoplasmic protein</fullName>
    </recommendedName>
</protein>
<organism evidence="1 2">
    <name type="scientific">Paenibacillus curdlanolyticus YK9</name>
    <dbReference type="NCBI Taxonomy" id="717606"/>
    <lineage>
        <taxon>Bacteria</taxon>
        <taxon>Bacillati</taxon>
        <taxon>Bacillota</taxon>
        <taxon>Bacilli</taxon>
        <taxon>Bacillales</taxon>
        <taxon>Paenibacillaceae</taxon>
        <taxon>Paenibacillus</taxon>
    </lineage>
</organism>
<dbReference type="eggNOG" id="COG1664">
    <property type="taxonomic scope" value="Bacteria"/>
</dbReference>
<dbReference type="EMBL" id="AEDD01000007">
    <property type="protein sequence ID" value="EFM10374.1"/>
    <property type="molecule type" value="Genomic_DNA"/>
</dbReference>
<evidence type="ECO:0000313" key="1">
    <source>
        <dbReference type="EMBL" id="EFM10374.1"/>
    </source>
</evidence>
<evidence type="ECO:0000313" key="2">
    <source>
        <dbReference type="Proteomes" id="UP000005387"/>
    </source>
</evidence>